<protein>
    <submittedName>
        <fullName evidence="4">tRNA (N6-threonylcarbamoyladenosine(37)-N6)-methyltransferase TrmO</fullName>
    </submittedName>
</protein>
<dbReference type="Pfam" id="PF01980">
    <property type="entry name" value="TrmO_N"/>
    <property type="match status" value="1"/>
</dbReference>
<dbReference type="CDD" id="cd09281">
    <property type="entry name" value="UPF0066"/>
    <property type="match status" value="1"/>
</dbReference>
<reference evidence="4" key="1">
    <citation type="submission" date="2020-05" db="EMBL/GenBank/DDBJ databases">
        <title>Identification of trans-AT polyketide cluster in two marine bacteria, producers of a novel glutaramide-containing polyketide sesbanimide D and analogs.</title>
        <authorList>
            <person name="Kacar D."/>
            <person name="Rodriguez P."/>
            <person name="Canedo L."/>
            <person name="Gonzalez E."/>
            <person name="Galan B."/>
            <person name="De La Calle F."/>
            <person name="Garcia J.L."/>
        </authorList>
    </citation>
    <scope>NUCLEOTIDE SEQUENCE</scope>
    <source>
        <strain evidence="4">PHM038</strain>
    </source>
</reference>
<dbReference type="InterPro" id="IPR040372">
    <property type="entry name" value="YaeB-like"/>
</dbReference>
<accession>A0A926S5I3</accession>
<dbReference type="PANTHER" id="PTHR12818">
    <property type="entry name" value="TRNA (ADENINE(37)-N6)-METHYLTRANSFERASE"/>
    <property type="match status" value="1"/>
</dbReference>
<gene>
    <name evidence="4" type="primary">tsaA</name>
    <name evidence="4" type="ORF">HK439_14595</name>
</gene>
<dbReference type="AlphaFoldDB" id="A0A926S5I3"/>
<evidence type="ECO:0000256" key="2">
    <source>
        <dbReference type="ARBA" id="ARBA00033753"/>
    </source>
</evidence>
<feature type="domain" description="TsaA-like" evidence="3">
    <location>
        <begin position="25"/>
        <end position="155"/>
    </location>
</feature>
<name>A0A926S5I3_9HYPH</name>
<dbReference type="NCBIfam" id="TIGR00104">
    <property type="entry name" value="tRNA_TsaA"/>
    <property type="match status" value="1"/>
</dbReference>
<dbReference type="Gene3D" id="2.40.30.70">
    <property type="entry name" value="YaeB-like"/>
    <property type="match status" value="1"/>
</dbReference>
<dbReference type="InterPro" id="IPR036414">
    <property type="entry name" value="YaeB_N_sf"/>
</dbReference>
<comment type="caution">
    <text evidence="4">The sequence shown here is derived from an EMBL/GenBank/DDBJ whole genome shotgun (WGS) entry which is preliminary data.</text>
</comment>
<evidence type="ECO:0000313" key="5">
    <source>
        <dbReference type="Proteomes" id="UP000598467"/>
    </source>
</evidence>
<comment type="similarity">
    <text evidence="2">Belongs to the tRNA methyltransferase O family.</text>
</comment>
<sequence>MSDAPRPGEIALSRDPGGLKPDAGLVFIGRIKTPWTDRHACPRSGSASTEVCEITLDADYEPGLQSIESCSHLIVLYWMHEARRDLIVQAPAFDSTTHGCFALRTPIRPNPVSLSVVELIGREGPVLKVRGLDCLNGTPLIDIKPYFAKNDSVPDARVGWHEHRTHPDRRSPDL</sequence>
<evidence type="ECO:0000259" key="3">
    <source>
        <dbReference type="PROSITE" id="PS51668"/>
    </source>
</evidence>
<keyword evidence="1" id="KW-0949">S-adenosyl-L-methionine</keyword>
<dbReference type="PROSITE" id="PS51668">
    <property type="entry name" value="TSAA_2"/>
    <property type="match status" value="1"/>
</dbReference>
<organism evidence="4 5">
    <name type="scientific">Roseibium aggregatum</name>
    <dbReference type="NCBI Taxonomy" id="187304"/>
    <lineage>
        <taxon>Bacteria</taxon>
        <taxon>Pseudomonadati</taxon>
        <taxon>Pseudomonadota</taxon>
        <taxon>Alphaproteobacteria</taxon>
        <taxon>Hyphomicrobiales</taxon>
        <taxon>Stappiaceae</taxon>
        <taxon>Roseibium</taxon>
    </lineage>
</organism>
<evidence type="ECO:0000256" key="1">
    <source>
        <dbReference type="ARBA" id="ARBA00022691"/>
    </source>
</evidence>
<dbReference type="InterPro" id="IPR023370">
    <property type="entry name" value="TrmO-like_N"/>
</dbReference>
<dbReference type="EMBL" id="JABFCZ010000015">
    <property type="protein sequence ID" value="MBD1547493.1"/>
    <property type="molecule type" value="Genomic_DNA"/>
</dbReference>
<dbReference type="InterPro" id="IPR036413">
    <property type="entry name" value="YaeB-like_sf"/>
</dbReference>
<dbReference type="SUPFAM" id="SSF118196">
    <property type="entry name" value="YaeB-like"/>
    <property type="match status" value="1"/>
</dbReference>
<dbReference type="Proteomes" id="UP000598467">
    <property type="component" value="Unassembled WGS sequence"/>
</dbReference>
<dbReference type="RefSeq" id="WP_190292247.1">
    <property type="nucleotide sequence ID" value="NZ_JABFCZ010000015.1"/>
</dbReference>
<proteinExistence type="inferred from homology"/>
<evidence type="ECO:0000313" key="4">
    <source>
        <dbReference type="EMBL" id="MBD1547493.1"/>
    </source>
</evidence>
<dbReference type="PANTHER" id="PTHR12818:SF0">
    <property type="entry name" value="TRNA (ADENINE(37)-N6)-METHYLTRANSFERASE"/>
    <property type="match status" value="1"/>
</dbReference>